<evidence type="ECO:0000313" key="3">
    <source>
        <dbReference type="Proteomes" id="UP001064489"/>
    </source>
</evidence>
<name>A0AAD5INQ6_ACENE</name>
<proteinExistence type="predicted"/>
<keyword evidence="3" id="KW-1185">Reference proteome</keyword>
<comment type="caution">
    <text evidence="2">The sequence shown here is derived from an EMBL/GenBank/DDBJ whole genome shotgun (WGS) entry which is preliminary data.</text>
</comment>
<feature type="region of interest" description="Disordered" evidence="1">
    <location>
        <begin position="1"/>
        <end position="23"/>
    </location>
</feature>
<sequence>MRGPTASTPSIAPVGGPTIDEGGATRRAMELLRKLVHFNQPEVGGGAVLETVEQVLLSSGGKKGLKGKIMGQHLSLISVTALQQAGPILPMRPVSSID</sequence>
<dbReference type="Proteomes" id="UP001064489">
    <property type="component" value="Chromosome 7"/>
</dbReference>
<accession>A0AAD5INQ6</accession>
<reference evidence="2" key="2">
    <citation type="submission" date="2023-02" db="EMBL/GenBank/DDBJ databases">
        <authorList>
            <person name="Swenson N.G."/>
            <person name="Wegrzyn J.L."/>
            <person name="Mcevoy S.L."/>
        </authorList>
    </citation>
    <scope>NUCLEOTIDE SEQUENCE</scope>
    <source>
        <strain evidence="2">91603</strain>
        <tissue evidence="2">Leaf</tissue>
    </source>
</reference>
<reference evidence="2" key="1">
    <citation type="journal article" date="2022" name="Plant J.">
        <title>Strategies of tolerance reflected in two North American maple genomes.</title>
        <authorList>
            <person name="McEvoy S.L."/>
            <person name="Sezen U.U."/>
            <person name="Trouern-Trend A."/>
            <person name="McMahon S.M."/>
            <person name="Schaberg P.G."/>
            <person name="Yang J."/>
            <person name="Wegrzyn J.L."/>
            <person name="Swenson N.G."/>
        </authorList>
    </citation>
    <scope>NUCLEOTIDE SEQUENCE</scope>
    <source>
        <strain evidence="2">91603</strain>
    </source>
</reference>
<feature type="compositionally biased region" description="Polar residues" evidence="1">
    <location>
        <begin position="1"/>
        <end position="10"/>
    </location>
</feature>
<protein>
    <submittedName>
        <fullName evidence="2">Uncharacterized protein</fullName>
    </submittedName>
</protein>
<organism evidence="2 3">
    <name type="scientific">Acer negundo</name>
    <name type="common">Box elder</name>
    <dbReference type="NCBI Taxonomy" id="4023"/>
    <lineage>
        <taxon>Eukaryota</taxon>
        <taxon>Viridiplantae</taxon>
        <taxon>Streptophyta</taxon>
        <taxon>Embryophyta</taxon>
        <taxon>Tracheophyta</taxon>
        <taxon>Spermatophyta</taxon>
        <taxon>Magnoliopsida</taxon>
        <taxon>eudicotyledons</taxon>
        <taxon>Gunneridae</taxon>
        <taxon>Pentapetalae</taxon>
        <taxon>rosids</taxon>
        <taxon>malvids</taxon>
        <taxon>Sapindales</taxon>
        <taxon>Sapindaceae</taxon>
        <taxon>Hippocastanoideae</taxon>
        <taxon>Acereae</taxon>
        <taxon>Acer</taxon>
    </lineage>
</organism>
<evidence type="ECO:0000313" key="2">
    <source>
        <dbReference type="EMBL" id="KAI9170108.1"/>
    </source>
</evidence>
<evidence type="ECO:0000256" key="1">
    <source>
        <dbReference type="SAM" id="MobiDB-lite"/>
    </source>
</evidence>
<dbReference type="EMBL" id="JAJSOW010000104">
    <property type="protein sequence ID" value="KAI9170108.1"/>
    <property type="molecule type" value="Genomic_DNA"/>
</dbReference>
<gene>
    <name evidence="2" type="ORF">LWI28_022730</name>
</gene>
<dbReference type="AlphaFoldDB" id="A0AAD5INQ6"/>